<evidence type="ECO:0000259" key="3">
    <source>
        <dbReference type="Pfam" id="PF12814"/>
    </source>
</evidence>
<feature type="region of interest" description="Disordered" evidence="2">
    <location>
        <begin position="1122"/>
        <end position="1168"/>
    </location>
</feature>
<dbReference type="EMBL" id="NPHW01003049">
    <property type="protein sequence ID" value="OXV10227.1"/>
    <property type="molecule type" value="Genomic_DNA"/>
</dbReference>
<feature type="compositionally biased region" description="Basic and acidic residues" evidence="2">
    <location>
        <begin position="1300"/>
        <end position="1314"/>
    </location>
</feature>
<feature type="coiled-coil region" evidence="1">
    <location>
        <begin position="108"/>
        <end position="142"/>
    </location>
</feature>
<keyword evidence="1" id="KW-0175">Coiled coil</keyword>
<feature type="compositionally biased region" description="Basic residues" evidence="2">
    <location>
        <begin position="922"/>
        <end position="932"/>
    </location>
</feature>
<reference evidence="4 5" key="1">
    <citation type="journal article" date="2015" name="Environ. Microbiol.">
        <title>Metagenome sequence of Elaphomyces granulatus from sporocarp tissue reveals Ascomycota ectomycorrhizal fingerprints of genome expansion and a Proteobacteria-rich microbiome.</title>
        <authorList>
            <person name="Quandt C.A."/>
            <person name="Kohler A."/>
            <person name="Hesse C.N."/>
            <person name="Sharpton T.J."/>
            <person name="Martin F."/>
            <person name="Spatafora J.W."/>
        </authorList>
    </citation>
    <scope>NUCLEOTIDE SEQUENCE [LARGE SCALE GENOMIC DNA]</scope>
    <source>
        <strain evidence="4 5">OSC145934</strain>
    </source>
</reference>
<evidence type="ECO:0000256" key="1">
    <source>
        <dbReference type="SAM" id="Coils"/>
    </source>
</evidence>
<feature type="region of interest" description="Disordered" evidence="2">
    <location>
        <begin position="363"/>
        <end position="468"/>
    </location>
</feature>
<feature type="region of interest" description="Disordered" evidence="2">
    <location>
        <begin position="1290"/>
        <end position="1314"/>
    </location>
</feature>
<feature type="region of interest" description="Disordered" evidence="2">
    <location>
        <begin position="725"/>
        <end position="951"/>
    </location>
</feature>
<dbReference type="GO" id="GO:0015631">
    <property type="term" value="F:tubulin binding"/>
    <property type="evidence" value="ECO:0007669"/>
    <property type="project" value="TreeGrafter"/>
</dbReference>
<dbReference type="PANTHER" id="PTHR28190:SF2">
    <property type="entry name" value="MIGRATION PROTEIN, PUTATIVE (AFU_ORTHOLOGUE AFUA_2G07730)-RELATED"/>
    <property type="match status" value="1"/>
</dbReference>
<dbReference type="GO" id="GO:0005543">
    <property type="term" value="F:phospholipid binding"/>
    <property type="evidence" value="ECO:0007669"/>
    <property type="project" value="InterPro"/>
</dbReference>
<feature type="region of interest" description="Disordered" evidence="2">
    <location>
        <begin position="617"/>
        <end position="679"/>
    </location>
</feature>
<feature type="compositionally biased region" description="Low complexity" evidence="2">
    <location>
        <begin position="814"/>
        <end position="826"/>
    </location>
</feature>
<dbReference type="GO" id="GO:0005739">
    <property type="term" value="C:mitochondrion"/>
    <property type="evidence" value="ECO:0007669"/>
    <property type="project" value="TreeGrafter"/>
</dbReference>
<feature type="coiled-coil region" evidence="1">
    <location>
        <begin position="200"/>
        <end position="227"/>
    </location>
</feature>
<feature type="compositionally biased region" description="Basic and acidic residues" evidence="2">
    <location>
        <begin position="380"/>
        <end position="406"/>
    </location>
</feature>
<feature type="domain" description="Pleckstrin homology" evidence="3">
    <location>
        <begin position="957"/>
        <end position="1103"/>
    </location>
</feature>
<dbReference type="GO" id="GO:0000226">
    <property type="term" value="P:microtubule cytoskeleton organization"/>
    <property type="evidence" value="ECO:0007669"/>
    <property type="project" value="TreeGrafter"/>
</dbReference>
<feature type="compositionally biased region" description="Acidic residues" evidence="2">
    <location>
        <begin position="319"/>
        <end position="330"/>
    </location>
</feature>
<feature type="compositionally biased region" description="Basic and acidic residues" evidence="2">
    <location>
        <begin position="731"/>
        <end position="747"/>
    </location>
</feature>
<dbReference type="PANTHER" id="PTHR28190">
    <property type="entry name" value="NUCLEAR MIGRATION PROTEIN NUM1"/>
    <property type="match status" value="1"/>
</dbReference>
<feature type="region of interest" description="Disordered" evidence="2">
    <location>
        <begin position="1243"/>
        <end position="1263"/>
    </location>
</feature>
<name>A0A232M2B9_9EURO</name>
<feature type="compositionally biased region" description="Polar residues" evidence="2">
    <location>
        <begin position="1209"/>
        <end position="1227"/>
    </location>
</feature>
<feature type="region of interest" description="Disordered" evidence="2">
    <location>
        <begin position="235"/>
        <end position="292"/>
    </location>
</feature>
<feature type="compositionally biased region" description="Basic residues" evidence="2">
    <location>
        <begin position="866"/>
        <end position="880"/>
    </location>
</feature>
<feature type="compositionally biased region" description="Low complexity" evidence="2">
    <location>
        <begin position="894"/>
        <end position="906"/>
    </location>
</feature>
<dbReference type="OrthoDB" id="2149224at2759"/>
<dbReference type="GO" id="GO:0032065">
    <property type="term" value="P:maintenance of protein location in cell cortex"/>
    <property type="evidence" value="ECO:0007669"/>
    <property type="project" value="InterPro"/>
</dbReference>
<dbReference type="Proteomes" id="UP000243515">
    <property type="component" value="Unassembled WGS sequence"/>
</dbReference>
<feature type="compositionally biased region" description="Basic and acidic residues" evidence="2">
    <location>
        <begin position="331"/>
        <end position="343"/>
    </location>
</feature>
<evidence type="ECO:0000256" key="2">
    <source>
        <dbReference type="SAM" id="MobiDB-lite"/>
    </source>
</evidence>
<proteinExistence type="predicted"/>
<feature type="compositionally biased region" description="Polar residues" evidence="2">
    <location>
        <begin position="1"/>
        <end position="20"/>
    </location>
</feature>
<accession>A0A232M2B9</accession>
<feature type="compositionally biased region" description="Basic residues" evidence="2">
    <location>
        <begin position="1290"/>
        <end position="1299"/>
    </location>
</feature>
<keyword evidence="5" id="KW-1185">Reference proteome</keyword>
<evidence type="ECO:0000313" key="4">
    <source>
        <dbReference type="EMBL" id="OXV10227.1"/>
    </source>
</evidence>
<evidence type="ECO:0000313" key="5">
    <source>
        <dbReference type="Proteomes" id="UP000243515"/>
    </source>
</evidence>
<organism evidence="4 5">
    <name type="scientific">Elaphomyces granulatus</name>
    <dbReference type="NCBI Taxonomy" id="519963"/>
    <lineage>
        <taxon>Eukaryota</taxon>
        <taxon>Fungi</taxon>
        <taxon>Dikarya</taxon>
        <taxon>Ascomycota</taxon>
        <taxon>Pezizomycotina</taxon>
        <taxon>Eurotiomycetes</taxon>
        <taxon>Eurotiomycetidae</taxon>
        <taxon>Eurotiales</taxon>
        <taxon>Elaphomycetaceae</taxon>
        <taxon>Elaphomyces</taxon>
    </lineage>
</organism>
<sequence length="1335" mass="145866">MTSTDLEAQPTPVTQPSPISSDAPYRTPSRPMSRQSVRRRGSSPGPASSPPPLPQQDSPPDERESVDVVTDENISPLDPRRFTPTLHASLVSEILSLRREVESKGKVIDALESSLEDSRAENEGLNESLSGSAKEIRSLKRQMQLLEGGTLSALTDLAKERDEAVDNISDVCKRLELAQKKVRTQEGEEERIQMLWDRDKQSWETERRNWERKVHVVENRLKLVLNEVAAAPSVGWDHSVPEGDLEQSTSDSAIRESDDATSLRSSSVLGKRRASMTSISSQGGEPPTGRFSAMSVANGHVLKANGLNLADELAFDEEEEHFGEHAEDDMDPHFSEELPEERPTSVQSQTSYAVGMKARKILGLSFGGGPDRSGTPDAFEQARKGEIKAPLESERTPPARQVDYRDVGIQFSPPPSPQLPPQPLALQQEAEEPSSSFALEDASPDQPERDPENVPVPPATHDYHTRDSGTVTSTVDMVSSSCQTISDLPSPPWTPIAATQSILGEVEASMISVSTQTEEVVIIAPGPQNEPQQYHLPIPKIAIHPPGSEPPSPRNSVVLPPHTKNISCQTDFTSLVEVKSVAMQTEEIRIDKRPVKLPASLLPSAIPDRLNAVDSREISAPFRGPPPRSSKRALSKPSGVEKPSKTHKGKQPEKIQSYPGNNNDTGPLTEDPNSDIRRPLRSSSLFAGFEGLSDEEVAETDVFSDDELFNRPMAFYTLKSGKLVTKTGRPSFDDNPLREMDEPRFSSETELQEGPATNEGLPLSTIRNGVAGSSKRPPRVPKMAAGSKQPDIRRTAMISNGAAAHQRTRPRSPSEPSIESSLSGASKPPFPVPVRLSSRKGPVSGREGAQSPTPSSNGTGNAAERRGRRLARQPTLRKVRSATTISPGERTRSRSPSVISPSSYTPDSPQLPPMPFDDITAPRRKRSAKKLPNRTPSAHPQSHAREDSVTAAVQPTSVVDAIAQTMVGEWMFKYVRRRKSFGMSESKDAWELGKSTEELSANITSSGVRHKRWVWLAPYERAVMWSSRQPTSGTALLGKSGRKLTIQSVLDVKDDTPLPKGAIPNLFNRSILILTPQRALKFTALTLERHYVWLTALSFLSHSTMGIQDLAALPPVPKEGFVSPPPTATLRRNPIRDSIRVAKGKPRPKPGEKRSFTAHPGTVPELPGIGIDVIDPIMDAADPPNVPRFSSHSRKRSNTAPRAPPSAFRSFTSHTTMPSTYSATTAGSSDIYPPSSIVAPGFNSGQSSFSRRTSEASGPSSVGTVNFFEAVGTVRMEAFIDRTHMARHRGNYRSRHGAKKRDSNHWGSGHHDLDFARSEDGSEAYFRNDDPFRGF</sequence>
<feature type="region of interest" description="Disordered" evidence="2">
    <location>
        <begin position="1180"/>
        <end position="1227"/>
    </location>
</feature>
<gene>
    <name evidence="4" type="ORF">Egran_02012</name>
</gene>
<feature type="compositionally biased region" description="Pro residues" evidence="2">
    <location>
        <begin position="412"/>
        <end position="423"/>
    </location>
</feature>
<feature type="compositionally biased region" description="Polar residues" evidence="2">
    <location>
        <begin position="850"/>
        <end position="860"/>
    </location>
</feature>
<dbReference type="InterPro" id="IPR024774">
    <property type="entry name" value="PH_dom-Mcp5-type"/>
</dbReference>
<feature type="region of interest" description="Disordered" evidence="2">
    <location>
        <begin position="319"/>
        <end position="351"/>
    </location>
</feature>
<dbReference type="Pfam" id="PF12814">
    <property type="entry name" value="Mcp5_PH"/>
    <property type="match status" value="1"/>
</dbReference>
<comment type="caution">
    <text evidence="4">The sequence shown here is derived from an EMBL/GenBank/DDBJ whole genome shotgun (WGS) entry which is preliminary data.</text>
</comment>
<feature type="region of interest" description="Disordered" evidence="2">
    <location>
        <begin position="1"/>
        <end position="82"/>
    </location>
</feature>
<protein>
    <recommendedName>
        <fullName evidence="3">Pleckstrin homology domain-containing protein</fullName>
    </recommendedName>
</protein>
<dbReference type="GO" id="GO:0005938">
    <property type="term" value="C:cell cortex"/>
    <property type="evidence" value="ECO:0007669"/>
    <property type="project" value="InterPro"/>
</dbReference>
<dbReference type="InterPro" id="IPR053005">
    <property type="entry name" value="Nuclear_Pos-Cytoskel_Interact"/>
</dbReference>